<reference evidence="3" key="1">
    <citation type="submission" date="2018-02" db="EMBL/GenBank/DDBJ databases">
        <title>Rhizophora mucronata_Transcriptome.</title>
        <authorList>
            <person name="Meera S.P."/>
            <person name="Sreeshan A."/>
            <person name="Augustine A."/>
        </authorList>
    </citation>
    <scope>NUCLEOTIDE SEQUENCE</scope>
    <source>
        <tissue evidence="3">Leaf</tissue>
    </source>
</reference>
<comment type="caution">
    <text evidence="1">Lacks conserved residue(s) required for the propagation of feature annotation.</text>
</comment>
<evidence type="ECO:0000256" key="1">
    <source>
        <dbReference type="PROSITE-ProRule" id="PRU00700"/>
    </source>
</evidence>
<proteinExistence type="predicted"/>
<dbReference type="GO" id="GO:0009039">
    <property type="term" value="F:urease activity"/>
    <property type="evidence" value="ECO:0007669"/>
    <property type="project" value="InterPro"/>
</dbReference>
<dbReference type="AlphaFoldDB" id="A0A2P2PZG5"/>
<evidence type="ECO:0000313" key="3">
    <source>
        <dbReference type="EMBL" id="MBX60085.1"/>
    </source>
</evidence>
<accession>A0A2P2PZG5</accession>
<dbReference type="PANTHER" id="PTHR43440:SF1">
    <property type="entry name" value="UREASE"/>
    <property type="match status" value="1"/>
</dbReference>
<dbReference type="PANTHER" id="PTHR43440">
    <property type="entry name" value="UREASE"/>
    <property type="match status" value="1"/>
</dbReference>
<dbReference type="GO" id="GO:0016151">
    <property type="term" value="F:nickel cation binding"/>
    <property type="evidence" value="ECO:0007669"/>
    <property type="project" value="InterPro"/>
</dbReference>
<feature type="domain" description="Urease" evidence="2">
    <location>
        <begin position="1"/>
        <end position="43"/>
    </location>
</feature>
<protein>
    <recommendedName>
        <fullName evidence="2">Urease domain-containing protein</fullName>
    </recommendedName>
</protein>
<dbReference type="EMBL" id="GGEC01079601">
    <property type="protein sequence ID" value="MBX60085.1"/>
    <property type="molecule type" value="Transcribed_RNA"/>
</dbReference>
<dbReference type="Gene3D" id="3.20.20.140">
    <property type="entry name" value="Metal-dependent hydrolases"/>
    <property type="match status" value="1"/>
</dbReference>
<dbReference type="InterPro" id="IPR017951">
    <property type="entry name" value="Urease_asu_c"/>
</dbReference>
<dbReference type="InterPro" id="IPR050112">
    <property type="entry name" value="Urease_alpha_subunit"/>
</dbReference>
<dbReference type="SUPFAM" id="SSF51556">
    <property type="entry name" value="Metallo-dependent hydrolases"/>
    <property type="match status" value="1"/>
</dbReference>
<dbReference type="InterPro" id="IPR032466">
    <property type="entry name" value="Metal_Hydrolase"/>
</dbReference>
<dbReference type="PROSITE" id="PS51368">
    <property type="entry name" value="UREASE_3"/>
    <property type="match status" value="1"/>
</dbReference>
<name>A0A2P2PZG5_RHIMU</name>
<organism evidence="3">
    <name type="scientific">Rhizophora mucronata</name>
    <name type="common">Asiatic mangrove</name>
    <dbReference type="NCBI Taxonomy" id="61149"/>
    <lineage>
        <taxon>Eukaryota</taxon>
        <taxon>Viridiplantae</taxon>
        <taxon>Streptophyta</taxon>
        <taxon>Embryophyta</taxon>
        <taxon>Tracheophyta</taxon>
        <taxon>Spermatophyta</taxon>
        <taxon>Magnoliopsida</taxon>
        <taxon>eudicotyledons</taxon>
        <taxon>Gunneridae</taxon>
        <taxon>Pentapetalae</taxon>
        <taxon>rosids</taxon>
        <taxon>fabids</taxon>
        <taxon>Malpighiales</taxon>
        <taxon>Rhizophoraceae</taxon>
        <taxon>Rhizophora</taxon>
    </lineage>
</organism>
<evidence type="ECO:0000259" key="2">
    <source>
        <dbReference type="PROSITE" id="PS51368"/>
    </source>
</evidence>
<sequence length="43" mass="4853">MKFNDALPDIKVDPETYRVTADGMDLICSAATLVPLSRNYFLF</sequence>